<dbReference type="SUPFAM" id="SSF57667">
    <property type="entry name" value="beta-beta-alpha zinc fingers"/>
    <property type="match status" value="1"/>
</dbReference>
<protein>
    <submittedName>
        <fullName evidence="1">Uncharacterized protein</fullName>
    </submittedName>
</protein>
<keyword evidence="2" id="KW-1185">Reference proteome</keyword>
<proteinExistence type="predicted"/>
<reference evidence="1 2" key="1">
    <citation type="journal article" date="2023" name="bioRxiv">
        <title>Conserved and derived expression patterns and positive selection on dental genes reveal complex evolutionary context of ever-growing rodent molars.</title>
        <authorList>
            <person name="Calamari Z.T."/>
            <person name="Song A."/>
            <person name="Cohen E."/>
            <person name="Akter M."/>
            <person name="Roy R.D."/>
            <person name="Hallikas O."/>
            <person name="Christensen M.M."/>
            <person name="Li P."/>
            <person name="Marangoni P."/>
            <person name="Jernvall J."/>
            <person name="Klein O.D."/>
        </authorList>
    </citation>
    <scope>NUCLEOTIDE SEQUENCE [LARGE SCALE GENOMIC DNA]</scope>
    <source>
        <strain evidence="1">V071</strain>
    </source>
</reference>
<dbReference type="EMBL" id="JBBHLL010000137">
    <property type="protein sequence ID" value="KAK7813326.1"/>
    <property type="molecule type" value="Genomic_DNA"/>
</dbReference>
<dbReference type="PANTHER" id="PTHR14947">
    <property type="entry name" value="ZINC FINGER PROTEIN"/>
    <property type="match status" value="1"/>
</dbReference>
<dbReference type="PANTHER" id="PTHR14947:SF26">
    <property type="entry name" value="RIKEN CDNA D130040H23 GENE"/>
    <property type="match status" value="1"/>
</dbReference>
<comment type="caution">
    <text evidence="1">The sequence shown here is derived from an EMBL/GenBank/DDBJ whole genome shotgun (WGS) entry which is preliminary data.</text>
</comment>
<dbReference type="AlphaFoldDB" id="A0AAW0IGL0"/>
<name>A0AAW0IGL0_MYOGA</name>
<sequence>SPKRTHTREKPYECICVGKSFLAKVLFKSIKYILERKAYECQCGIIELILERNPTNTISVLKPLHITFLSKCINGLILERNLNAVSVVKPLLSQPYSKA</sequence>
<dbReference type="InterPro" id="IPR036236">
    <property type="entry name" value="Znf_C2H2_sf"/>
</dbReference>
<feature type="non-terminal residue" evidence="1">
    <location>
        <position position="1"/>
    </location>
</feature>
<evidence type="ECO:0000313" key="2">
    <source>
        <dbReference type="Proteomes" id="UP001488838"/>
    </source>
</evidence>
<evidence type="ECO:0000313" key="1">
    <source>
        <dbReference type="EMBL" id="KAK7813326.1"/>
    </source>
</evidence>
<organism evidence="1 2">
    <name type="scientific">Myodes glareolus</name>
    <name type="common">Bank vole</name>
    <name type="synonym">Clethrionomys glareolus</name>
    <dbReference type="NCBI Taxonomy" id="447135"/>
    <lineage>
        <taxon>Eukaryota</taxon>
        <taxon>Metazoa</taxon>
        <taxon>Chordata</taxon>
        <taxon>Craniata</taxon>
        <taxon>Vertebrata</taxon>
        <taxon>Euteleostomi</taxon>
        <taxon>Mammalia</taxon>
        <taxon>Eutheria</taxon>
        <taxon>Euarchontoglires</taxon>
        <taxon>Glires</taxon>
        <taxon>Rodentia</taxon>
        <taxon>Myomorpha</taxon>
        <taxon>Muroidea</taxon>
        <taxon>Cricetidae</taxon>
        <taxon>Arvicolinae</taxon>
        <taxon>Myodes</taxon>
    </lineage>
</organism>
<accession>A0AAW0IGL0</accession>
<dbReference type="Proteomes" id="UP001488838">
    <property type="component" value="Unassembled WGS sequence"/>
</dbReference>
<gene>
    <name evidence="1" type="ORF">U0070_015523</name>
</gene>
<dbReference type="InterPro" id="IPR039938">
    <property type="entry name" value="Sp4-like"/>
</dbReference>